<dbReference type="EMBL" id="LNQE01001831">
    <property type="protein sequence ID" value="KUG05089.1"/>
    <property type="molecule type" value="Genomic_DNA"/>
</dbReference>
<dbReference type="AlphaFoldDB" id="A0A0W8E9L7"/>
<dbReference type="InterPro" id="IPR013783">
    <property type="entry name" value="Ig-like_fold"/>
</dbReference>
<dbReference type="PROSITE" id="PS50853">
    <property type="entry name" value="FN3"/>
    <property type="match status" value="1"/>
</dbReference>
<dbReference type="CDD" id="cd00063">
    <property type="entry name" value="FN3"/>
    <property type="match status" value="1"/>
</dbReference>
<reference evidence="2" key="1">
    <citation type="journal article" date="2015" name="Proc. Natl. Acad. Sci. U.S.A.">
        <title>Networks of energetic and metabolic interactions define dynamics in microbial communities.</title>
        <authorList>
            <person name="Embree M."/>
            <person name="Liu J.K."/>
            <person name="Al-Bassam M.M."/>
            <person name="Zengler K."/>
        </authorList>
    </citation>
    <scope>NUCLEOTIDE SEQUENCE</scope>
</reference>
<dbReference type="InterPro" id="IPR036116">
    <property type="entry name" value="FN3_sf"/>
</dbReference>
<sequence length="709" mass="78022">MKKLISMSIILSLVLVFIPVQESQAILVQTWEHGEGVEIRGIALFSNGNVFLGGDLGKYQIIDENGNNIVNGTWPHGSTTIRHAGVLPNGNTVCIGSEGRYMEINEDGDIVTSGILSDFADMTTITGFTICPNGNIFLTGHAGISPVKYILADSSYNTIKCAEAGVIYSKFSGNIMSKAFNNNSIMFGTQVGGNNGYFCIINSAGNLIVTNKVFYNGGEPLYMEPMSNGNIAMIDYTPFGDDDSMWVEISPTGTKVHSYELGRDKAYGGKLGNGNFVAVTRNLYTYFVQIISPTDGVIDSYNNSDYSAKLNLVLYNDYLFLVGRVDGSNRLIMTDLQGNIKAEGTYNVYLANFSKYLEMNDNKILIARQGYYQILQRADDITDFQTSNITANSIPLSFSFPTTPHAFKVGWKKAIPSTWAYDYTYTNSHTFVGLIPDTLYDLRVQTKITDNTVWYATTEYTIPALPVEINTPSITQDTINLFWNNQDNPDDVSYTVQRKLNEDVWDGLSHTDLVTEINISQYEDIGLMQDEEYTYRIRVNAKNGNYYYSEDYETFTTADPAVAAAEAARSMAEAAAQAADEARDATIESRQYSLEARDTAQATYDLVDGLNLDARLTNIENGSNIPPMIKSVKTLNNVTLTRTGSITVIIDAVNGSNYKASLLSGAGDWSESNAIVISSLAPGVNTIYVQTKNNGELTDNSSIVVFYLP</sequence>
<evidence type="ECO:0000313" key="2">
    <source>
        <dbReference type="EMBL" id="KUG05089.1"/>
    </source>
</evidence>
<name>A0A0W8E9L7_9ZZZZ</name>
<comment type="caution">
    <text evidence="2">The sequence shown here is derived from an EMBL/GenBank/DDBJ whole genome shotgun (WGS) entry which is preliminary data.</text>
</comment>
<dbReference type="InterPro" id="IPR036322">
    <property type="entry name" value="WD40_repeat_dom_sf"/>
</dbReference>
<dbReference type="SUPFAM" id="SSF50978">
    <property type="entry name" value="WD40 repeat-like"/>
    <property type="match status" value="1"/>
</dbReference>
<proteinExistence type="predicted"/>
<gene>
    <name evidence="2" type="ORF">ASZ90_017578</name>
</gene>
<accession>A0A0W8E9L7</accession>
<dbReference type="InterPro" id="IPR003961">
    <property type="entry name" value="FN3_dom"/>
</dbReference>
<organism evidence="2">
    <name type="scientific">hydrocarbon metagenome</name>
    <dbReference type="NCBI Taxonomy" id="938273"/>
    <lineage>
        <taxon>unclassified sequences</taxon>
        <taxon>metagenomes</taxon>
        <taxon>ecological metagenomes</taxon>
    </lineage>
</organism>
<dbReference type="SMART" id="SM00060">
    <property type="entry name" value="FN3"/>
    <property type="match status" value="2"/>
</dbReference>
<feature type="domain" description="Fibronectin type-III" evidence="1">
    <location>
        <begin position="465"/>
        <end position="560"/>
    </location>
</feature>
<evidence type="ECO:0000259" key="1">
    <source>
        <dbReference type="PROSITE" id="PS50853"/>
    </source>
</evidence>
<dbReference type="SUPFAM" id="SSF49265">
    <property type="entry name" value="Fibronectin type III"/>
    <property type="match status" value="1"/>
</dbReference>
<protein>
    <recommendedName>
        <fullName evidence="1">Fibronectin type-III domain-containing protein</fullName>
    </recommendedName>
</protein>
<dbReference type="Gene3D" id="2.60.40.10">
    <property type="entry name" value="Immunoglobulins"/>
    <property type="match status" value="1"/>
</dbReference>